<protein>
    <submittedName>
        <fullName evidence="2">F-box and associated interaction domains-containing protein</fullName>
    </submittedName>
</protein>
<dbReference type="Proteomes" id="UP000554482">
    <property type="component" value="Unassembled WGS sequence"/>
</dbReference>
<name>A0A7J6VKC8_THATH</name>
<dbReference type="SUPFAM" id="SSF81383">
    <property type="entry name" value="F-box domain"/>
    <property type="match status" value="1"/>
</dbReference>
<evidence type="ECO:0000313" key="3">
    <source>
        <dbReference type="Proteomes" id="UP000554482"/>
    </source>
</evidence>
<feature type="domain" description="F-box" evidence="1">
    <location>
        <begin position="15"/>
        <end position="60"/>
    </location>
</feature>
<dbReference type="NCBIfam" id="TIGR01640">
    <property type="entry name" value="F_box_assoc_1"/>
    <property type="match status" value="1"/>
</dbReference>
<organism evidence="2 3">
    <name type="scientific">Thalictrum thalictroides</name>
    <name type="common">Rue-anemone</name>
    <name type="synonym">Anemone thalictroides</name>
    <dbReference type="NCBI Taxonomy" id="46969"/>
    <lineage>
        <taxon>Eukaryota</taxon>
        <taxon>Viridiplantae</taxon>
        <taxon>Streptophyta</taxon>
        <taxon>Embryophyta</taxon>
        <taxon>Tracheophyta</taxon>
        <taxon>Spermatophyta</taxon>
        <taxon>Magnoliopsida</taxon>
        <taxon>Ranunculales</taxon>
        <taxon>Ranunculaceae</taxon>
        <taxon>Thalictroideae</taxon>
        <taxon>Thalictrum</taxon>
    </lineage>
</organism>
<gene>
    <name evidence="2" type="ORF">FRX31_024856</name>
</gene>
<dbReference type="SMART" id="SM00256">
    <property type="entry name" value="FBOX"/>
    <property type="match status" value="1"/>
</dbReference>
<dbReference type="PANTHER" id="PTHR31672:SF10">
    <property type="entry name" value="F-BOX DOMAIN-CONTAINING PROTEIN"/>
    <property type="match status" value="1"/>
</dbReference>
<dbReference type="InterPro" id="IPR013187">
    <property type="entry name" value="F-box-assoc_dom_typ3"/>
</dbReference>
<dbReference type="Pfam" id="PF00646">
    <property type="entry name" value="F-box"/>
    <property type="match status" value="1"/>
</dbReference>
<dbReference type="InterPro" id="IPR001810">
    <property type="entry name" value="F-box_dom"/>
</dbReference>
<dbReference type="OrthoDB" id="5319261at2759"/>
<sequence>MKKGCMKSNKRRKIAKSYPRIPSDNLLDIISRLPAKSLYRFKCVSKEWCSLIQDQNFVDFYSDCRRKQHNEAHSIRLLGRLCSEYYFYFIDHNGKTSEILLSFNGASSFTDPLVPACNGLFCYLGDCYNGDFPNLVVWNPIASEYKILPKPDFLHPITNPCSLIKLGFGFDIVSRKYKLVGCHAYSPWHVQVLTLGDTEWRTIKGGCIDKVDFRDKIIHVNGALYWLSTKRFHPNREIVRGDPCKITSFNLAEEQFGEVLVPDDAMGFVNLGHWLCDLEGCLCLIGYDNKMLDLWVLKTNNKQQQWVNTRITLPFEMSLKLLDTAIPIQHGEILVQSKQIFYLCRYDQEGNMLKTIELEGLPKFMLVVGKYEDYMVTLRDIFGNSDGAILKLSW</sequence>
<dbReference type="Gene3D" id="1.20.1280.50">
    <property type="match status" value="1"/>
</dbReference>
<dbReference type="CDD" id="cd22157">
    <property type="entry name" value="F-box_AtFBW1-like"/>
    <property type="match status" value="1"/>
</dbReference>
<proteinExistence type="predicted"/>
<dbReference type="EMBL" id="JABWDY010030533">
    <property type="protein sequence ID" value="KAF5185554.1"/>
    <property type="molecule type" value="Genomic_DNA"/>
</dbReference>
<dbReference type="PANTHER" id="PTHR31672">
    <property type="entry name" value="BNACNNG10540D PROTEIN"/>
    <property type="match status" value="1"/>
</dbReference>
<dbReference type="AlphaFoldDB" id="A0A7J6VKC8"/>
<dbReference type="PROSITE" id="PS50181">
    <property type="entry name" value="FBOX"/>
    <property type="match status" value="1"/>
</dbReference>
<accession>A0A7J6VKC8</accession>
<evidence type="ECO:0000313" key="2">
    <source>
        <dbReference type="EMBL" id="KAF5185554.1"/>
    </source>
</evidence>
<evidence type="ECO:0000259" key="1">
    <source>
        <dbReference type="PROSITE" id="PS50181"/>
    </source>
</evidence>
<reference evidence="2 3" key="1">
    <citation type="submission" date="2020-06" db="EMBL/GenBank/DDBJ databases">
        <title>Transcriptomic and genomic resources for Thalictrum thalictroides and T. hernandezii: Facilitating candidate gene discovery in an emerging model plant lineage.</title>
        <authorList>
            <person name="Arias T."/>
            <person name="Riano-Pachon D.M."/>
            <person name="Di Stilio V.S."/>
        </authorList>
    </citation>
    <scope>NUCLEOTIDE SEQUENCE [LARGE SCALE GENOMIC DNA]</scope>
    <source>
        <strain evidence="3">cv. WT478/WT964</strain>
        <tissue evidence="2">Leaves</tissue>
    </source>
</reference>
<dbReference type="Pfam" id="PF08268">
    <property type="entry name" value="FBA_3"/>
    <property type="match status" value="1"/>
</dbReference>
<dbReference type="InterPro" id="IPR050796">
    <property type="entry name" value="SCF_F-box_component"/>
</dbReference>
<dbReference type="InterPro" id="IPR017451">
    <property type="entry name" value="F-box-assoc_interact_dom"/>
</dbReference>
<comment type="caution">
    <text evidence="2">The sequence shown here is derived from an EMBL/GenBank/DDBJ whole genome shotgun (WGS) entry which is preliminary data.</text>
</comment>
<keyword evidence="3" id="KW-1185">Reference proteome</keyword>
<dbReference type="InterPro" id="IPR036047">
    <property type="entry name" value="F-box-like_dom_sf"/>
</dbReference>